<sequence length="82" mass="9783">MKFLLGTKDLLLKSSDVNLTESLLEYYLRNKAFLEEFEPKRDPSFFTYEGQYNQLEKEVVDADQKVSFHFYIFNSTFAPQLR</sequence>
<gene>
    <name evidence="1" type="ORF">HMPREF0322_03806</name>
</gene>
<proteinExistence type="predicted"/>
<feature type="non-terminal residue" evidence="1">
    <location>
        <position position="82"/>
    </location>
</feature>
<name>G9XS57_DESHA</name>
<dbReference type="Proteomes" id="UP000004416">
    <property type="component" value="Unassembled WGS sequence"/>
</dbReference>
<comment type="caution">
    <text evidence="1">The sequence shown here is derived from an EMBL/GenBank/DDBJ whole genome shotgun (WGS) entry which is preliminary data.</text>
</comment>
<evidence type="ECO:0000313" key="1">
    <source>
        <dbReference type="EMBL" id="EHL05585.1"/>
    </source>
</evidence>
<organism evidence="1 2">
    <name type="scientific">Desulfitobacterium hafniense DP7</name>
    <dbReference type="NCBI Taxonomy" id="537010"/>
    <lineage>
        <taxon>Bacteria</taxon>
        <taxon>Bacillati</taxon>
        <taxon>Bacillota</taxon>
        <taxon>Clostridia</taxon>
        <taxon>Eubacteriales</taxon>
        <taxon>Desulfitobacteriaceae</taxon>
        <taxon>Desulfitobacterium</taxon>
    </lineage>
</organism>
<dbReference type="AlphaFoldDB" id="G9XS57"/>
<reference evidence="1 2" key="1">
    <citation type="submission" date="2011-08" db="EMBL/GenBank/DDBJ databases">
        <authorList>
            <person name="Weinstock G."/>
            <person name="Sodergren E."/>
            <person name="Clifton S."/>
            <person name="Fulton L."/>
            <person name="Fulton B."/>
            <person name="Courtney L."/>
            <person name="Fronick C."/>
            <person name="Harrison M."/>
            <person name="Strong C."/>
            <person name="Farmer C."/>
            <person name="Delahaunty K."/>
            <person name="Markovic C."/>
            <person name="Hall O."/>
            <person name="Minx P."/>
            <person name="Tomlinson C."/>
            <person name="Mitreva M."/>
            <person name="Hou S."/>
            <person name="Chen J."/>
            <person name="Wollam A."/>
            <person name="Pepin K.H."/>
            <person name="Johnson M."/>
            <person name="Bhonagiri V."/>
            <person name="Zhang X."/>
            <person name="Suruliraj S."/>
            <person name="Warren W."/>
            <person name="Chinwalla A."/>
            <person name="Mardis E.R."/>
            <person name="Wilson R.K."/>
        </authorList>
    </citation>
    <scope>NUCLEOTIDE SEQUENCE [LARGE SCALE GENOMIC DNA]</scope>
    <source>
        <strain evidence="1 2">DP7</strain>
    </source>
</reference>
<protein>
    <submittedName>
        <fullName evidence="1">Uncharacterized protein</fullName>
    </submittedName>
</protein>
<evidence type="ECO:0000313" key="2">
    <source>
        <dbReference type="Proteomes" id="UP000004416"/>
    </source>
</evidence>
<accession>G9XS57</accession>
<dbReference type="HOGENOM" id="CLU_2563648_0_0_9"/>
<dbReference type="EMBL" id="AFZX01000096">
    <property type="protein sequence ID" value="EHL05585.1"/>
    <property type="molecule type" value="Genomic_DNA"/>
</dbReference>